<comment type="caution">
    <text evidence="1">The sequence shown here is derived from an EMBL/GenBank/DDBJ whole genome shotgun (WGS) entry which is preliminary data.</text>
</comment>
<name>A0A9W7XKV8_9FUNG</name>
<dbReference type="Proteomes" id="UP001145021">
    <property type="component" value="Unassembled WGS sequence"/>
</dbReference>
<evidence type="ECO:0000313" key="1">
    <source>
        <dbReference type="EMBL" id="KAJ1644851.1"/>
    </source>
</evidence>
<sequence>MWGFIKRVFSRNQDLTKIPVPVYRSFLHSEHLVKDLSVHCHIIGKREFVPLKKVVCSEKSDKKGLYTATLFNYNDEKLEIKLDVIHQY</sequence>
<organism evidence="1 2">
    <name type="scientific">Coemansia asiatica</name>
    <dbReference type="NCBI Taxonomy" id="1052880"/>
    <lineage>
        <taxon>Eukaryota</taxon>
        <taxon>Fungi</taxon>
        <taxon>Fungi incertae sedis</taxon>
        <taxon>Zoopagomycota</taxon>
        <taxon>Kickxellomycotina</taxon>
        <taxon>Kickxellomycetes</taxon>
        <taxon>Kickxellales</taxon>
        <taxon>Kickxellaceae</taxon>
        <taxon>Coemansia</taxon>
    </lineage>
</organism>
<protein>
    <submittedName>
        <fullName evidence="1">Uncharacterized protein</fullName>
    </submittedName>
</protein>
<accession>A0A9W7XKV8</accession>
<keyword evidence="2" id="KW-1185">Reference proteome</keyword>
<dbReference type="EMBL" id="JANBOH010000138">
    <property type="protein sequence ID" value="KAJ1644851.1"/>
    <property type="molecule type" value="Genomic_DNA"/>
</dbReference>
<proteinExistence type="predicted"/>
<reference evidence="1" key="1">
    <citation type="submission" date="2022-07" db="EMBL/GenBank/DDBJ databases">
        <title>Phylogenomic reconstructions and comparative analyses of Kickxellomycotina fungi.</title>
        <authorList>
            <person name="Reynolds N.K."/>
            <person name="Stajich J.E."/>
            <person name="Barry K."/>
            <person name="Grigoriev I.V."/>
            <person name="Crous P."/>
            <person name="Smith M.E."/>
        </authorList>
    </citation>
    <scope>NUCLEOTIDE SEQUENCE</scope>
    <source>
        <strain evidence="1">NBRC 105413</strain>
    </source>
</reference>
<dbReference type="AlphaFoldDB" id="A0A9W7XKV8"/>
<evidence type="ECO:0000313" key="2">
    <source>
        <dbReference type="Proteomes" id="UP001145021"/>
    </source>
</evidence>
<gene>
    <name evidence="1" type="ORF">LPJ64_003510</name>
</gene>